<keyword evidence="1" id="KW-0732">Signal</keyword>
<gene>
    <name evidence="4" type="ORF">LSUE1_G008152</name>
</gene>
<keyword evidence="5" id="KW-1185">Reference proteome</keyword>
<evidence type="ECO:0000259" key="2">
    <source>
        <dbReference type="Pfam" id="PF07971"/>
    </source>
</evidence>
<dbReference type="InterPro" id="IPR041371">
    <property type="entry name" value="GH92_N"/>
</dbReference>
<dbReference type="Gene3D" id="2.70.98.10">
    <property type="match status" value="1"/>
</dbReference>
<dbReference type="Gene3D" id="1.20.1050.60">
    <property type="entry name" value="alpha-1,2-mannosidase"/>
    <property type="match status" value="1"/>
</dbReference>
<dbReference type="Pfam" id="PF17678">
    <property type="entry name" value="Glyco_hydro_92N"/>
    <property type="match status" value="1"/>
</dbReference>
<dbReference type="FunFam" id="3.30.2080.10:FF:000001">
    <property type="entry name" value="Alpha-1,2-mannosidase subfamily"/>
    <property type="match status" value="1"/>
</dbReference>
<dbReference type="Gene3D" id="3.30.2080.10">
    <property type="entry name" value="GH92 mannosidase domain"/>
    <property type="match status" value="1"/>
</dbReference>
<dbReference type="AlphaFoldDB" id="A0A8T9C3A2"/>
<protein>
    <submittedName>
        <fullName evidence="4">Putative secreted glycosidase</fullName>
    </submittedName>
</protein>
<organism evidence="4 5">
    <name type="scientific">Lachnellula suecica</name>
    <dbReference type="NCBI Taxonomy" id="602035"/>
    <lineage>
        <taxon>Eukaryota</taxon>
        <taxon>Fungi</taxon>
        <taxon>Dikarya</taxon>
        <taxon>Ascomycota</taxon>
        <taxon>Pezizomycotina</taxon>
        <taxon>Leotiomycetes</taxon>
        <taxon>Helotiales</taxon>
        <taxon>Lachnaceae</taxon>
        <taxon>Lachnellula</taxon>
    </lineage>
</organism>
<feature type="signal peptide" evidence="1">
    <location>
        <begin position="1"/>
        <end position="23"/>
    </location>
</feature>
<dbReference type="InterPro" id="IPR050883">
    <property type="entry name" value="PNGase"/>
</dbReference>
<dbReference type="GO" id="GO:0005829">
    <property type="term" value="C:cytosol"/>
    <property type="evidence" value="ECO:0007669"/>
    <property type="project" value="TreeGrafter"/>
</dbReference>
<feature type="domain" description="Glycosyl hydrolase family 92 N-terminal" evidence="3">
    <location>
        <begin position="32"/>
        <end position="300"/>
    </location>
</feature>
<dbReference type="PANTHER" id="PTHR12143:SF27">
    <property type="entry name" value="ALPHA-1,2-MANNOSIDASE FAMILY PROTEIN (AFU_ORTHOLOGUE AFUA_5G10520)"/>
    <property type="match status" value="1"/>
</dbReference>
<keyword evidence="4" id="KW-0378">Hydrolase</keyword>
<name>A0A8T9C3A2_9HELO</name>
<dbReference type="GO" id="GO:0000224">
    <property type="term" value="F:peptide-N4-(N-acetyl-beta-glucosaminyl)asparagine amidase activity"/>
    <property type="evidence" value="ECO:0007669"/>
    <property type="project" value="TreeGrafter"/>
</dbReference>
<dbReference type="GO" id="GO:0016798">
    <property type="term" value="F:hydrolase activity, acting on glycosyl bonds"/>
    <property type="evidence" value="ECO:0007669"/>
    <property type="project" value="UniProtKB-KW"/>
</dbReference>
<dbReference type="GO" id="GO:0005634">
    <property type="term" value="C:nucleus"/>
    <property type="evidence" value="ECO:0007669"/>
    <property type="project" value="TreeGrafter"/>
</dbReference>
<comment type="caution">
    <text evidence="4">The sequence shown here is derived from an EMBL/GenBank/DDBJ whole genome shotgun (WGS) entry which is preliminary data.</text>
</comment>
<feature type="domain" description="Glycosyl hydrolase family 92" evidence="2">
    <location>
        <begin position="306"/>
        <end position="791"/>
    </location>
</feature>
<reference evidence="4 5" key="1">
    <citation type="submission" date="2018-05" db="EMBL/GenBank/DDBJ databases">
        <title>Genome sequencing and assembly of the regulated plant pathogen Lachnellula willkommii and related sister species for the development of diagnostic species identification markers.</title>
        <authorList>
            <person name="Giroux E."/>
            <person name="Bilodeau G."/>
        </authorList>
    </citation>
    <scope>NUCLEOTIDE SEQUENCE [LARGE SCALE GENOMIC DNA]</scope>
    <source>
        <strain evidence="4 5">CBS 268.59</strain>
    </source>
</reference>
<evidence type="ECO:0000259" key="3">
    <source>
        <dbReference type="Pfam" id="PF17678"/>
    </source>
</evidence>
<dbReference type="NCBIfam" id="TIGR01180">
    <property type="entry name" value="aman2_put"/>
    <property type="match status" value="1"/>
</dbReference>
<dbReference type="FunFam" id="1.20.1050.60:FF:000002">
    <property type="entry name" value="Glycosyl hydrolase family 92"/>
    <property type="match status" value="1"/>
</dbReference>
<sequence>MYLCLNMVNHFLTTIALISASQAQTTNDWTEYVDPFIGTEGSVPGTAFNGGNIFPGPVVPFGAVKIGPDTTSFNSSIGANAGYTPDGNVTAFSLTHVSGTGGGPVYGVVSQMPLLSLENVNLLDNLTYMATRMGNDTASVGYYKSTFENGIVTELSASSHTGFLQYTFPGTERGNVLVDLSHYLPSYGGGSQSQFYSNGEITLSADGRRYQGYGVYRGAFSNTYQIYFCGQFDTAPTTSRAFSGRYNDPYWPAIFNEHPVYGNSSTISGGPLTYQYGNRVGAIFSFSPNTTTLKSKVAISWKSTSQACQNLGAEIPHWNLTFVVTGVKKLWNDDVLGKITTTDLSNKTRLQMFYTGLYHTHLMPTDKSGENPHWETNEPTYDDYYTFWDTFRCLNSLMLLISPVRAAGIIRSAINIWRNENFMPDGRSGFYNGQVQGGSNSDNVLADAYVKGLQMGINWTDGYAAMKTDAELTPYNTFDPGDTTCSTKEGRGALPNWIDLGYVSPVYSRSLSRTVEYSLNDFAVAQVAKDLEPESYQKYLNRSAYGSGWQYLWQHNLTSLNFTGFLAPLYQNGTREGPADYDPLGCGACEGGSVAYEALPWEYSWTVPFDMDTLIDFMGGNHATESRLDTMFIPNLRTSGVGVGGLNGAGTTLFNPGNEPSFSTPLLYNYLPGRQWKTVLQTRGIVNTYYNSGKAGLPGNSDSGALDSWMIWQMLGLYPVATQPIYLIGAPWFADISMAVGDGKRLIITAQNLSDSSYYVQSLMVDGQSWNQSWLFHDDIKNGGSLEFILGSSPSMWDTGILPPSPGHIVEGEGIPIGDQP</sequence>
<dbReference type="Pfam" id="PF07971">
    <property type="entry name" value="Glyco_hydro_92"/>
    <property type="match status" value="1"/>
</dbReference>
<dbReference type="InterPro" id="IPR012939">
    <property type="entry name" value="Glyco_hydro_92"/>
</dbReference>
<dbReference type="GO" id="GO:0006516">
    <property type="term" value="P:glycoprotein catabolic process"/>
    <property type="evidence" value="ECO:0007669"/>
    <property type="project" value="TreeGrafter"/>
</dbReference>
<evidence type="ECO:0000313" key="5">
    <source>
        <dbReference type="Proteomes" id="UP000469558"/>
    </source>
</evidence>
<dbReference type="PANTHER" id="PTHR12143">
    <property type="entry name" value="PEPTIDE N-GLYCANASE PNGASE -RELATED"/>
    <property type="match status" value="1"/>
</dbReference>
<dbReference type="InterPro" id="IPR014718">
    <property type="entry name" value="GH-type_carb-bd"/>
</dbReference>
<keyword evidence="4" id="KW-0326">Glycosidase</keyword>
<dbReference type="GO" id="GO:0030246">
    <property type="term" value="F:carbohydrate binding"/>
    <property type="evidence" value="ECO:0007669"/>
    <property type="project" value="InterPro"/>
</dbReference>
<dbReference type="InterPro" id="IPR005887">
    <property type="entry name" value="GH92_a_mannosidase_put"/>
</dbReference>
<dbReference type="Gene3D" id="1.20.1610.10">
    <property type="entry name" value="alpha-1,2-mannosidases domains"/>
    <property type="match status" value="1"/>
</dbReference>
<dbReference type="OrthoDB" id="449263at2759"/>
<evidence type="ECO:0000313" key="4">
    <source>
        <dbReference type="EMBL" id="TVY73410.1"/>
    </source>
</evidence>
<proteinExistence type="predicted"/>
<feature type="chain" id="PRO_5035944896" evidence="1">
    <location>
        <begin position="24"/>
        <end position="821"/>
    </location>
</feature>
<evidence type="ECO:0000256" key="1">
    <source>
        <dbReference type="SAM" id="SignalP"/>
    </source>
</evidence>
<dbReference type="Proteomes" id="UP000469558">
    <property type="component" value="Unassembled WGS sequence"/>
</dbReference>
<accession>A0A8T9C3A2</accession>
<dbReference type="EMBL" id="QGMK01001086">
    <property type="protein sequence ID" value="TVY73410.1"/>
    <property type="molecule type" value="Genomic_DNA"/>
</dbReference>